<evidence type="ECO:0000313" key="2">
    <source>
        <dbReference type="EMBL" id="KYC42143.1"/>
    </source>
</evidence>
<protein>
    <submittedName>
        <fullName evidence="2">Signal transduction protein</fullName>
    </submittedName>
</protein>
<sequence length="839" mass="97850">MNLSGQQRKRLRDALISAFPNYSSLEQLLDLDLDKKLNQITQDSNLQTVIYQLIQIAQAQGWLVDLVQAARKENSGNSELAAIAQELLLLETPPISFFISQAFAHTDIDTLVQEVREKIKPSIQKRCGTIRVLDMTKPMELNSIYVNVNILEKITGCKWLEIEELLQNFDPESDSFDRSGLSKITQERVLALEVVEHHSALMVLGKPGAGKTTFLKYLAIRCINGEFQSARIPLFITLKEFAETPQQPDLKEFIIQQLLKLYNNFITDDLIIELINYGKFLILLDGLDEVREEDSSRVISQIQQFSEQYYNNQFVITCRIAAREYTFEQFVEVEVADFNNEQISDFVNKWFQVQEDAVKAKLFMQKLQDSQPIKELATNPLLLTLLCLVFEERADFPTNRSELYKEGLDVLFKKWDVKRNIERDRVYRKMSLQRKEDLLSQIAFNTFEKGKYFFKQKEVEEQITIYICNLFDVKTSDWELQMDSVQVLKSIEAQHGLLVERARGIYSFSHITFQEYFTAREIVCSSHQEKALKSLVSHLTEKRWQEVFLLTVGMLKNADDLLQLIKQQINTVLTGDEKLQQFLTWVNQKSRSVETPYKAAAIRAFYFNLEYALALALDHNRDLALDLALTHSLALDLARDLALDLARDRDLAFDFTLDHNHDFIFARARARDRVRDLTLDRDLALALALALALTLARNHSRDLTLALDHDFTLDLTRVLTRALTRFEDLTHTFAREIDLELQHKLQQLKEQLPDTSYENRENFVCWLQTNSYVWTEQLRTAIVQHRNIGYDWQFNEPQIELLKQYYYANKLLVDCLKSDCYVSRELRQKIEDTLLFTER</sequence>
<reference evidence="2 3" key="1">
    <citation type="journal article" date="2013" name="Genome Biol. Evol.">
        <title>Genomes of Stigonematalean cyanobacteria (subsection V) and the evolution of oxygenic photosynthesis from prokaryotes to plastids.</title>
        <authorList>
            <person name="Dagan T."/>
            <person name="Roettger M."/>
            <person name="Stucken K."/>
            <person name="Landan G."/>
            <person name="Koch R."/>
            <person name="Major P."/>
            <person name="Gould S.B."/>
            <person name="Goremykin V.V."/>
            <person name="Rippka R."/>
            <person name="Tandeau de Marsac N."/>
            <person name="Gugger M."/>
            <person name="Lockhart P.J."/>
            <person name="Allen J.F."/>
            <person name="Brune I."/>
            <person name="Maus I."/>
            <person name="Puhler A."/>
            <person name="Martin W.F."/>
        </authorList>
    </citation>
    <scope>NUCLEOTIDE SEQUENCE [LARGE SCALE GENOMIC DNA]</scope>
    <source>
        <strain evidence="2 3">PCC 7110</strain>
    </source>
</reference>
<dbReference type="Gene3D" id="3.40.50.300">
    <property type="entry name" value="P-loop containing nucleotide triphosphate hydrolases"/>
    <property type="match status" value="1"/>
</dbReference>
<evidence type="ECO:0000259" key="1">
    <source>
        <dbReference type="PROSITE" id="PS50837"/>
    </source>
</evidence>
<dbReference type="Pfam" id="PF19955">
    <property type="entry name" value="EAD1"/>
    <property type="match status" value="1"/>
</dbReference>
<dbReference type="RefSeq" id="WP_017741930.1">
    <property type="nucleotide sequence ID" value="NZ_KQ976354.1"/>
</dbReference>
<organism evidence="2 3">
    <name type="scientific">Scytonema hofmannii PCC 7110</name>
    <dbReference type="NCBI Taxonomy" id="128403"/>
    <lineage>
        <taxon>Bacteria</taxon>
        <taxon>Bacillati</taxon>
        <taxon>Cyanobacteriota</taxon>
        <taxon>Cyanophyceae</taxon>
        <taxon>Nostocales</taxon>
        <taxon>Scytonemataceae</taxon>
        <taxon>Scytonema</taxon>
    </lineage>
</organism>
<dbReference type="EMBL" id="ANNX02000020">
    <property type="protein sequence ID" value="KYC42143.1"/>
    <property type="molecule type" value="Genomic_DNA"/>
</dbReference>
<dbReference type="InterPro" id="IPR007111">
    <property type="entry name" value="NACHT_NTPase"/>
</dbReference>
<dbReference type="PROSITE" id="PS50837">
    <property type="entry name" value="NACHT"/>
    <property type="match status" value="1"/>
</dbReference>
<accession>A0A139XBW7</accession>
<name>A0A139XBW7_9CYAN</name>
<evidence type="ECO:0000313" key="3">
    <source>
        <dbReference type="Proteomes" id="UP000076925"/>
    </source>
</evidence>
<keyword evidence="3" id="KW-1185">Reference proteome</keyword>
<comment type="caution">
    <text evidence="2">The sequence shown here is derived from an EMBL/GenBank/DDBJ whole genome shotgun (WGS) entry which is preliminary data.</text>
</comment>
<dbReference type="InterPro" id="IPR045430">
    <property type="entry name" value="EAD1"/>
</dbReference>
<dbReference type="STRING" id="128403.WA1_19295"/>
<dbReference type="Proteomes" id="UP000076925">
    <property type="component" value="Unassembled WGS sequence"/>
</dbReference>
<dbReference type="Pfam" id="PF22727">
    <property type="entry name" value="NCH2"/>
    <property type="match status" value="1"/>
</dbReference>
<gene>
    <name evidence="2" type="ORF">WA1_19295</name>
</gene>
<dbReference type="AlphaFoldDB" id="A0A139XBW7"/>
<dbReference type="InterPro" id="IPR027417">
    <property type="entry name" value="P-loop_NTPase"/>
</dbReference>
<dbReference type="OrthoDB" id="448481at2"/>
<dbReference type="PANTHER" id="PTHR46844">
    <property type="entry name" value="SLR5058 PROTEIN"/>
    <property type="match status" value="1"/>
</dbReference>
<dbReference type="PANTHER" id="PTHR46844:SF1">
    <property type="entry name" value="SLR5058 PROTEIN"/>
    <property type="match status" value="1"/>
</dbReference>
<feature type="domain" description="NACHT" evidence="1">
    <location>
        <begin position="199"/>
        <end position="290"/>
    </location>
</feature>
<dbReference type="InterPro" id="IPR054501">
    <property type="entry name" value="NCH2"/>
</dbReference>
<proteinExistence type="predicted"/>
<dbReference type="Pfam" id="PF05729">
    <property type="entry name" value="NACHT"/>
    <property type="match status" value="1"/>
</dbReference>
<dbReference type="SUPFAM" id="SSF52540">
    <property type="entry name" value="P-loop containing nucleoside triphosphate hydrolases"/>
    <property type="match status" value="1"/>
</dbReference>